<feature type="transmembrane region" description="Helical" evidence="1">
    <location>
        <begin position="37"/>
        <end position="61"/>
    </location>
</feature>
<dbReference type="EMBL" id="DTGZ01000059">
    <property type="protein sequence ID" value="HGV97298.1"/>
    <property type="molecule type" value="Genomic_DNA"/>
</dbReference>
<reference evidence="2" key="1">
    <citation type="journal article" date="2020" name="mSystems">
        <title>Genome- and Community-Level Interaction Insights into Carbon Utilization and Element Cycling Functions of Hydrothermarchaeota in Hydrothermal Sediment.</title>
        <authorList>
            <person name="Zhou Z."/>
            <person name="Liu Y."/>
            <person name="Xu W."/>
            <person name="Pan J."/>
            <person name="Luo Z.H."/>
            <person name="Li M."/>
        </authorList>
    </citation>
    <scope>NUCLEOTIDE SEQUENCE [LARGE SCALE GENOMIC DNA]</scope>
    <source>
        <strain evidence="2">SpSt-774</strain>
    </source>
</reference>
<evidence type="ECO:0000313" key="2">
    <source>
        <dbReference type="EMBL" id="HGV97298.1"/>
    </source>
</evidence>
<protein>
    <recommendedName>
        <fullName evidence="3">Tetratricopeptide repeat protein</fullName>
    </recommendedName>
</protein>
<gene>
    <name evidence="2" type="ORF">ENV60_03250</name>
</gene>
<dbReference type="AlphaFoldDB" id="A0A7C4XKC6"/>
<organism evidence="2">
    <name type="scientific">candidate division WOR-3 bacterium</name>
    <dbReference type="NCBI Taxonomy" id="2052148"/>
    <lineage>
        <taxon>Bacteria</taxon>
        <taxon>Bacteria division WOR-3</taxon>
    </lineage>
</organism>
<evidence type="ECO:0008006" key="3">
    <source>
        <dbReference type="Google" id="ProtNLM"/>
    </source>
</evidence>
<evidence type="ECO:0000256" key="1">
    <source>
        <dbReference type="SAM" id="Phobius"/>
    </source>
</evidence>
<keyword evidence="1" id="KW-1133">Transmembrane helix</keyword>
<accession>A0A7C4XKC6</accession>
<name>A0A7C4XKC6_UNCW3</name>
<sequence>MFKKALLIFLLLLLIGNLSYRIDLKKTHHELIGELMYFPSGFAVRALSLGFYVPLADMVWLRFIQYYGEHRMTDARFDLMYHILDILTTLDPYFVHAYTLGALMLTHDAQRPDQARNLLKKGMYHDIDEWRIPFIYGFIHYVFLREYKVAQVYFRISSQKPNAPDMPKRWAAFLLYKKIGDLRTSLALWIDLYNNAKNPEERSIAEIYIKEIKMELDIEFLNKKIEEFKAKIGRKPISLKELIVYNLIDSIPTEPHGERYYLRAGKAVSSWKKKK</sequence>
<keyword evidence="1" id="KW-0472">Membrane</keyword>
<keyword evidence="1" id="KW-0812">Transmembrane</keyword>
<proteinExistence type="predicted"/>
<comment type="caution">
    <text evidence="2">The sequence shown here is derived from an EMBL/GenBank/DDBJ whole genome shotgun (WGS) entry which is preliminary data.</text>
</comment>